<dbReference type="Gene3D" id="3.10.129.10">
    <property type="entry name" value="Hotdog Thioesterase"/>
    <property type="match status" value="1"/>
</dbReference>
<dbReference type="PANTHER" id="PTHR31793">
    <property type="entry name" value="4-HYDROXYBENZOYL-COA THIOESTERASE FAMILY MEMBER"/>
    <property type="match status" value="1"/>
</dbReference>
<dbReference type="Proteomes" id="UP001241848">
    <property type="component" value="Unassembled WGS sequence"/>
</dbReference>
<reference evidence="4 5" key="1">
    <citation type="submission" date="2022-10" db="EMBL/GenBank/DDBJ databases">
        <title>Paenibacillus description and whole genome data of maize root bacterial community.</title>
        <authorList>
            <person name="Marton D."/>
            <person name="Farkas M."/>
            <person name="Cserhati M."/>
        </authorList>
    </citation>
    <scope>NUCLEOTIDE SEQUENCE [LARGE SCALE GENOMIC DNA]</scope>
    <source>
        <strain evidence="4 5">P96</strain>
    </source>
</reference>
<sequence>MIREKQEEGHGWSAIQFRVRYPECDQMGVVYHANYLNWFEIGRTEMIRESGFTYRSMEEQGLLLPVIDVSLKYHKPAKYDDLVTVYTQLTELSRMRLSFAYEIRCVAVDQQEMSRIQGDLLVTGATHHVWLNRDWKPARLDKALPEVYQSLQSLVADRKE</sequence>
<comment type="similarity">
    <text evidence="1">Belongs to the 4-hydroxybenzoyl-CoA thioesterase family.</text>
</comment>
<dbReference type="InterPro" id="IPR029069">
    <property type="entry name" value="HotDog_dom_sf"/>
</dbReference>
<dbReference type="InterPro" id="IPR050563">
    <property type="entry name" value="4-hydroxybenzoyl-CoA_TE"/>
</dbReference>
<accession>A0ABT9FT15</accession>
<evidence type="ECO:0000259" key="3">
    <source>
        <dbReference type="Pfam" id="PF03061"/>
    </source>
</evidence>
<dbReference type="InterPro" id="IPR006684">
    <property type="entry name" value="YbgC/YbaW"/>
</dbReference>
<evidence type="ECO:0000256" key="1">
    <source>
        <dbReference type="ARBA" id="ARBA00005953"/>
    </source>
</evidence>
<dbReference type="InterPro" id="IPR006683">
    <property type="entry name" value="Thioestr_dom"/>
</dbReference>
<evidence type="ECO:0000313" key="4">
    <source>
        <dbReference type="EMBL" id="MDP4097879.1"/>
    </source>
</evidence>
<dbReference type="PROSITE" id="PS01328">
    <property type="entry name" value="4HBCOA_THIOESTERASE"/>
    <property type="match status" value="1"/>
</dbReference>
<comment type="caution">
    <text evidence="4">The sequence shown here is derived from an EMBL/GenBank/DDBJ whole genome shotgun (WGS) entry which is preliminary data.</text>
</comment>
<protein>
    <submittedName>
        <fullName evidence="4">Acyl-CoA thioesterase</fullName>
    </submittedName>
</protein>
<keyword evidence="5" id="KW-1185">Reference proteome</keyword>
<dbReference type="SUPFAM" id="SSF54637">
    <property type="entry name" value="Thioesterase/thiol ester dehydrase-isomerase"/>
    <property type="match status" value="1"/>
</dbReference>
<dbReference type="RefSeq" id="WP_305755449.1">
    <property type="nucleotide sequence ID" value="NZ_JAPCKK010000016.1"/>
</dbReference>
<gene>
    <name evidence="4" type="ORF">OIN60_13975</name>
</gene>
<organism evidence="4 5">
    <name type="scientific">Paenibacillus zeirhizosphaerae</name>
    <dbReference type="NCBI Taxonomy" id="2987519"/>
    <lineage>
        <taxon>Bacteria</taxon>
        <taxon>Bacillati</taxon>
        <taxon>Bacillota</taxon>
        <taxon>Bacilli</taxon>
        <taxon>Bacillales</taxon>
        <taxon>Paenibacillaceae</taxon>
        <taxon>Paenibacillus</taxon>
    </lineage>
</organism>
<proteinExistence type="inferred from homology"/>
<evidence type="ECO:0000256" key="2">
    <source>
        <dbReference type="ARBA" id="ARBA00022801"/>
    </source>
</evidence>
<dbReference type="NCBIfam" id="TIGR00051">
    <property type="entry name" value="YbgC/FadM family acyl-CoA thioesterase"/>
    <property type="match status" value="1"/>
</dbReference>
<name>A0ABT9FT15_9BACL</name>
<dbReference type="PIRSF" id="PIRSF003230">
    <property type="entry name" value="YbgC"/>
    <property type="match status" value="1"/>
</dbReference>
<dbReference type="PANTHER" id="PTHR31793:SF27">
    <property type="entry name" value="NOVEL THIOESTERASE SUPERFAMILY DOMAIN AND SAPOSIN A-TYPE DOMAIN CONTAINING PROTEIN (0610012H03RIK)"/>
    <property type="match status" value="1"/>
</dbReference>
<dbReference type="InterPro" id="IPR008272">
    <property type="entry name" value="HB-CoA_thioesterase_AS"/>
</dbReference>
<dbReference type="EMBL" id="JAPCKK010000016">
    <property type="protein sequence ID" value="MDP4097879.1"/>
    <property type="molecule type" value="Genomic_DNA"/>
</dbReference>
<feature type="domain" description="Thioesterase" evidence="3">
    <location>
        <begin position="27"/>
        <end position="105"/>
    </location>
</feature>
<dbReference type="Pfam" id="PF03061">
    <property type="entry name" value="4HBT"/>
    <property type="match status" value="1"/>
</dbReference>
<keyword evidence="2" id="KW-0378">Hydrolase</keyword>
<dbReference type="CDD" id="cd00586">
    <property type="entry name" value="4HBT"/>
    <property type="match status" value="1"/>
</dbReference>
<evidence type="ECO:0000313" key="5">
    <source>
        <dbReference type="Proteomes" id="UP001241848"/>
    </source>
</evidence>